<evidence type="ECO:0000313" key="3">
    <source>
        <dbReference type="EMBL" id="GAA2490666.1"/>
    </source>
</evidence>
<name>A0ABP5Z3N2_9MICO</name>
<proteinExistence type="predicted"/>
<dbReference type="Proteomes" id="UP001500730">
    <property type="component" value="Unassembled WGS sequence"/>
</dbReference>
<feature type="compositionally biased region" description="Basic and acidic residues" evidence="1">
    <location>
        <begin position="129"/>
        <end position="142"/>
    </location>
</feature>
<feature type="region of interest" description="Disordered" evidence="1">
    <location>
        <begin position="128"/>
        <end position="214"/>
    </location>
</feature>
<feature type="transmembrane region" description="Helical" evidence="2">
    <location>
        <begin position="327"/>
        <end position="348"/>
    </location>
</feature>
<dbReference type="EMBL" id="BAAARE010000013">
    <property type="protein sequence ID" value="GAA2490666.1"/>
    <property type="molecule type" value="Genomic_DNA"/>
</dbReference>
<gene>
    <name evidence="3" type="ORF">GCM10009858_30890</name>
</gene>
<comment type="caution">
    <text evidence="3">The sequence shown here is derived from an EMBL/GenBank/DDBJ whole genome shotgun (WGS) entry which is preliminary data.</text>
</comment>
<keyword evidence="2" id="KW-0812">Transmembrane</keyword>
<reference evidence="4" key="1">
    <citation type="journal article" date="2019" name="Int. J. Syst. Evol. Microbiol.">
        <title>The Global Catalogue of Microorganisms (GCM) 10K type strain sequencing project: providing services to taxonomists for standard genome sequencing and annotation.</title>
        <authorList>
            <consortium name="The Broad Institute Genomics Platform"/>
            <consortium name="The Broad Institute Genome Sequencing Center for Infectious Disease"/>
            <person name="Wu L."/>
            <person name="Ma J."/>
        </authorList>
    </citation>
    <scope>NUCLEOTIDE SEQUENCE [LARGE SCALE GENOMIC DNA]</scope>
    <source>
        <strain evidence="4">JCM 16259</strain>
    </source>
</reference>
<sequence>MSIGLGPVVAAALLGLAVLLWPGRASARSPIAGLRTVDVLADGPWPAHGSGRGAGRGVGGDSLDAPSSLWQRDPVDLYRQWRLRRRPGDLVDDVLDLLRGIGPALGAGLTPSRAIELAATSTLGADRVQVARESGRSASRRDLSRRRTRTRDSGRSRDDAGDGRGAGSRGGTASRSGAGSRDGAGSGRGASSRGGVRNADDRSVEQGGGAIGTTAVPRAEIDRLVGALLDSSDRAEPASPVWAAWAERSASEELALVAAAWRLSETTGAPLASAVDRAVRGLLDARSRRGKVAVAVAGPRATVTVLTLLPLTGPVFGLACGIDPVSLYLGSPLATACAVLGLSLVWTGRVWCTRMVRRAVRP</sequence>
<evidence type="ECO:0000256" key="1">
    <source>
        <dbReference type="SAM" id="MobiDB-lite"/>
    </source>
</evidence>
<evidence type="ECO:0008006" key="5">
    <source>
        <dbReference type="Google" id="ProtNLM"/>
    </source>
</evidence>
<feature type="compositionally biased region" description="Basic and acidic residues" evidence="1">
    <location>
        <begin position="150"/>
        <end position="162"/>
    </location>
</feature>
<evidence type="ECO:0000256" key="2">
    <source>
        <dbReference type="SAM" id="Phobius"/>
    </source>
</evidence>
<evidence type="ECO:0000313" key="4">
    <source>
        <dbReference type="Proteomes" id="UP001500730"/>
    </source>
</evidence>
<keyword evidence="2" id="KW-1133">Transmembrane helix</keyword>
<accession>A0ABP5Z3N2</accession>
<keyword evidence="4" id="KW-1185">Reference proteome</keyword>
<keyword evidence="2" id="KW-0472">Membrane</keyword>
<organism evidence="3 4">
    <name type="scientific">Terrabacter carboxydivorans</name>
    <dbReference type="NCBI Taxonomy" id="619730"/>
    <lineage>
        <taxon>Bacteria</taxon>
        <taxon>Bacillati</taxon>
        <taxon>Actinomycetota</taxon>
        <taxon>Actinomycetes</taxon>
        <taxon>Micrococcales</taxon>
        <taxon>Intrasporangiaceae</taxon>
        <taxon>Terrabacter</taxon>
    </lineage>
</organism>
<protein>
    <recommendedName>
        <fullName evidence="5">Tight adherence protein B</fullName>
    </recommendedName>
</protein>
<dbReference type="RefSeq" id="WP_344255899.1">
    <property type="nucleotide sequence ID" value="NZ_BAAARE010000013.1"/>
</dbReference>